<evidence type="ECO:0000313" key="1">
    <source>
        <dbReference type="EMBL" id="ABZ84572.1"/>
    </source>
</evidence>
<gene>
    <name evidence="1" type="ORF">HM1_2015</name>
</gene>
<reference evidence="1 2" key="1">
    <citation type="journal article" date="2008" name="J. Bacteriol.">
        <title>The genome of Heliobacterium modesticaldum, a phototrophic representative of the Firmicutes containing the simplest photosynthetic apparatus.</title>
        <authorList>
            <person name="Sattley W.M."/>
            <person name="Madigan M.T."/>
            <person name="Swingley W.D."/>
            <person name="Cheung P.C."/>
            <person name="Clocksin K.M."/>
            <person name="Conrad A.L."/>
            <person name="Dejesa L.C."/>
            <person name="Honchak B.M."/>
            <person name="Jung D.O."/>
            <person name="Karbach L.E."/>
            <person name="Kurdoglu A."/>
            <person name="Lahiri S."/>
            <person name="Mastrian S.D."/>
            <person name="Page L.E."/>
            <person name="Taylor H.L."/>
            <person name="Wang Z.T."/>
            <person name="Raymond J."/>
            <person name="Chen M."/>
            <person name="Blankenship R.E."/>
            <person name="Touchman J.W."/>
        </authorList>
    </citation>
    <scope>NUCLEOTIDE SEQUENCE [LARGE SCALE GENOMIC DNA]</scope>
    <source>
        <strain evidence="2">ATCC 51547 / Ice1</strain>
    </source>
</reference>
<protein>
    <submittedName>
        <fullName evidence="1">Uncharacterized protein</fullName>
    </submittedName>
</protein>
<dbReference type="AlphaFoldDB" id="B0TG76"/>
<evidence type="ECO:0000313" key="2">
    <source>
        <dbReference type="Proteomes" id="UP000008550"/>
    </source>
</evidence>
<dbReference type="RefSeq" id="WP_012283072.1">
    <property type="nucleotide sequence ID" value="NC_010337.2"/>
</dbReference>
<dbReference type="NCBIfam" id="NF047389">
    <property type="entry name" value="ATPase_Sll1717"/>
    <property type="match status" value="1"/>
</dbReference>
<sequence>MAISFTPNVVEQLFGHEAAENDKKLKSYFYKSSLYEQVRSNSPLKILTGFKGTGKSALMTISYLEDLDNGQMALWIKPDDLSELYDQLRDVSFVRAITLWKAELAKVIVDKIIEEYIPDYYEECAGVGSWAKQIGYKNSEFLTHLIRKLEDKLKETLANSTLKDEKKKVINSFLKNLTINVYIDDLDRGWTCSENDKTRLSSLINALRDMTSAISGLKARISFRTDVYWAVRSSNESQDKFEASEVWVNWTNHEIGIMIAKRITTFLGTQFNEKDLMNSSFGEIAPLLNPVFEDRFRNTTNWNNKETYRVLMSLIRKRPRDLIKLCTFSANQAYAEGASLILGKHVTAILPDYSRGRLQDLINEFRTEEKSIEDLLYKMAPTTKELADPKIENVYKFTTDRLITKIKNVKQNIDIDLEPMEIARFLYKIGFLTARKTLNNNFVERKYWDEKRELLKDRIGDLGYGWEIHPSYRSALGRDGFFDWWLTVDLI</sequence>
<dbReference type="InterPro" id="IPR059206">
    <property type="entry name" value="Sll1717-like"/>
</dbReference>
<organism evidence="1 2">
    <name type="scientific">Heliobacterium modesticaldum (strain ATCC 51547 / Ice1)</name>
    <dbReference type="NCBI Taxonomy" id="498761"/>
    <lineage>
        <taxon>Bacteria</taxon>
        <taxon>Bacillati</taxon>
        <taxon>Bacillota</taxon>
        <taxon>Clostridia</taxon>
        <taxon>Eubacteriales</taxon>
        <taxon>Heliobacteriaceae</taxon>
        <taxon>Heliomicrobium</taxon>
    </lineage>
</organism>
<accession>B0TG76</accession>
<dbReference type="eggNOG" id="ENOG502ZATK">
    <property type="taxonomic scope" value="Bacteria"/>
</dbReference>
<name>B0TG76_HELMI</name>
<dbReference type="Proteomes" id="UP000008550">
    <property type="component" value="Chromosome"/>
</dbReference>
<keyword evidence="2" id="KW-1185">Reference proteome</keyword>
<dbReference type="OrthoDB" id="1550553at2"/>
<proteinExistence type="predicted"/>
<dbReference type="KEGG" id="hmo:HM1_2015"/>
<dbReference type="EMBL" id="CP000930">
    <property type="protein sequence ID" value="ABZ84572.1"/>
    <property type="molecule type" value="Genomic_DNA"/>
</dbReference>
<dbReference type="HOGENOM" id="CLU_046401_0_0_9"/>